<feature type="coiled-coil region" evidence="1">
    <location>
        <begin position="73"/>
        <end position="107"/>
    </location>
</feature>
<gene>
    <name evidence="3" type="ORF">SE18_05235</name>
</gene>
<sequence length="268" mass="30022">MIDLAPIYTALAMPNVAMLVSHHGTVTMVQITHESADSVTIDRYELGTSTELQKVVDYAASLGYVDSSTQTAIERYIATIAEQSRELAQLRLQVDGLRRALDAAEQSRVEVDRVTIRHESITTVAYMQAPDQPITDSTDAHAPDELRNQHGSASRDRFFYCICGKRFNGRGGLNIHVGQMNRHAQRAEDQRRLAELGEPEMIAELHLAPAPELIVIDERPQHWPERTMKLIGDDSEPMPPIPTIPQLPTEIRRSRINPPPHLRKDDAA</sequence>
<evidence type="ECO:0000256" key="2">
    <source>
        <dbReference type="SAM" id="MobiDB-lite"/>
    </source>
</evidence>
<evidence type="ECO:0000313" key="3">
    <source>
        <dbReference type="EMBL" id="KPL90771.1"/>
    </source>
</evidence>
<protein>
    <submittedName>
        <fullName evidence="3">Uncharacterized protein</fullName>
    </submittedName>
</protein>
<evidence type="ECO:0000256" key="1">
    <source>
        <dbReference type="SAM" id="Coils"/>
    </source>
</evidence>
<keyword evidence="1" id="KW-0175">Coiled coil</keyword>
<name>A0A0P6YJK6_9CHLR</name>
<reference evidence="3 4" key="1">
    <citation type="submission" date="2015-07" db="EMBL/GenBank/DDBJ databases">
        <title>Whole genome sequence of Herpetosiphon geysericola DSM 7119.</title>
        <authorList>
            <person name="Hemp J."/>
            <person name="Ward L.M."/>
            <person name="Pace L.A."/>
            <person name="Fischer W.W."/>
        </authorList>
    </citation>
    <scope>NUCLEOTIDE SEQUENCE [LARGE SCALE GENOMIC DNA]</scope>
    <source>
        <strain evidence="3 4">DSM 7119</strain>
    </source>
</reference>
<proteinExistence type="predicted"/>
<dbReference type="EMBL" id="LGKP01000010">
    <property type="protein sequence ID" value="KPL90771.1"/>
    <property type="molecule type" value="Genomic_DNA"/>
</dbReference>
<accession>A0A0P6YJK6</accession>
<dbReference type="Proteomes" id="UP000050277">
    <property type="component" value="Unassembled WGS sequence"/>
</dbReference>
<evidence type="ECO:0000313" key="4">
    <source>
        <dbReference type="Proteomes" id="UP000050277"/>
    </source>
</evidence>
<feature type="region of interest" description="Disordered" evidence="2">
    <location>
        <begin position="230"/>
        <end position="268"/>
    </location>
</feature>
<dbReference type="AlphaFoldDB" id="A0A0P6YJK6"/>
<keyword evidence="4" id="KW-1185">Reference proteome</keyword>
<comment type="caution">
    <text evidence="3">The sequence shown here is derived from an EMBL/GenBank/DDBJ whole genome shotgun (WGS) entry which is preliminary data.</text>
</comment>
<dbReference type="RefSeq" id="WP_054533372.1">
    <property type="nucleotide sequence ID" value="NZ_LGKP01000010.1"/>
</dbReference>
<dbReference type="STRING" id="70996.SE18_05235"/>
<organism evidence="3 4">
    <name type="scientific">Herpetosiphon geysericola</name>
    <dbReference type="NCBI Taxonomy" id="70996"/>
    <lineage>
        <taxon>Bacteria</taxon>
        <taxon>Bacillati</taxon>
        <taxon>Chloroflexota</taxon>
        <taxon>Chloroflexia</taxon>
        <taxon>Herpetosiphonales</taxon>
        <taxon>Herpetosiphonaceae</taxon>
        <taxon>Herpetosiphon</taxon>
    </lineage>
</organism>